<gene>
    <name evidence="14" type="ORF">tinsulaeT_30220</name>
</gene>
<evidence type="ECO:0000256" key="12">
    <source>
        <dbReference type="ARBA" id="ARBA00048138"/>
    </source>
</evidence>
<keyword evidence="6" id="KW-0028">Amino-acid biosynthesis</keyword>
<evidence type="ECO:0000313" key="14">
    <source>
        <dbReference type="EMBL" id="GLX79682.1"/>
    </source>
</evidence>
<evidence type="ECO:0000256" key="7">
    <source>
        <dbReference type="ARBA" id="ARBA00022723"/>
    </source>
</evidence>
<dbReference type="Gene3D" id="3.30.70.2020">
    <property type="match status" value="1"/>
</dbReference>
<comment type="caution">
    <text evidence="14">The sequence shown here is derived from an EMBL/GenBank/DDBJ whole genome shotgun (WGS) entry which is preliminary data.</text>
</comment>
<comment type="catalytic activity">
    <reaction evidence="12">
        <text>O-phospho-L-serine + H2O = L-serine + phosphate</text>
        <dbReference type="Rhea" id="RHEA:21208"/>
        <dbReference type="ChEBI" id="CHEBI:15377"/>
        <dbReference type="ChEBI" id="CHEBI:33384"/>
        <dbReference type="ChEBI" id="CHEBI:43474"/>
        <dbReference type="ChEBI" id="CHEBI:57524"/>
        <dbReference type="EC" id="3.1.3.3"/>
    </reaction>
</comment>
<dbReference type="PANTHER" id="PTHR43344:SF2">
    <property type="entry name" value="PHOSPHOSERINE PHOSPHATASE"/>
    <property type="match status" value="1"/>
</dbReference>
<keyword evidence="9" id="KW-0460">Magnesium</keyword>
<proteinExistence type="inferred from homology"/>
<dbReference type="InterPro" id="IPR004469">
    <property type="entry name" value="PSP"/>
</dbReference>
<dbReference type="InterPro" id="IPR023214">
    <property type="entry name" value="HAD_sf"/>
</dbReference>
<keyword evidence="10" id="KW-0718">Serine biosynthesis</keyword>
<organism evidence="14 15">
    <name type="scientific">Thalassotalea insulae</name>
    <dbReference type="NCBI Taxonomy" id="2056778"/>
    <lineage>
        <taxon>Bacteria</taxon>
        <taxon>Pseudomonadati</taxon>
        <taxon>Pseudomonadota</taxon>
        <taxon>Gammaproteobacteria</taxon>
        <taxon>Alteromonadales</taxon>
        <taxon>Colwelliaceae</taxon>
        <taxon>Thalassotalea</taxon>
    </lineage>
</organism>
<dbReference type="PANTHER" id="PTHR43344">
    <property type="entry name" value="PHOSPHOSERINE PHOSPHATASE"/>
    <property type="match status" value="1"/>
</dbReference>
<keyword evidence="7" id="KW-0479">Metal-binding</keyword>
<protein>
    <recommendedName>
        <fullName evidence="5">Phosphoserine phosphatase</fullName>
        <ecNumber evidence="4">3.1.3.3</ecNumber>
    </recommendedName>
    <alternativeName>
        <fullName evidence="11">O-phosphoserine phosphohydrolase</fullName>
    </alternativeName>
</protein>
<dbReference type="SFLD" id="SFLDG01137">
    <property type="entry name" value="C1.6.1:_Phosphoserine_Phosphat"/>
    <property type="match status" value="1"/>
</dbReference>
<comment type="pathway">
    <text evidence="2">Amino-acid biosynthesis; L-serine biosynthesis; L-serine from 3-phospho-D-glycerate: step 3/3.</text>
</comment>
<dbReference type="NCBIfam" id="TIGR01488">
    <property type="entry name" value="HAD-SF-IB"/>
    <property type="match status" value="1"/>
</dbReference>
<accession>A0ABQ6GYM2</accession>
<evidence type="ECO:0000256" key="8">
    <source>
        <dbReference type="ARBA" id="ARBA00022801"/>
    </source>
</evidence>
<dbReference type="Pfam" id="PF00702">
    <property type="entry name" value="Hydrolase"/>
    <property type="match status" value="1"/>
</dbReference>
<dbReference type="CDD" id="cd07500">
    <property type="entry name" value="HAD_PSP"/>
    <property type="match status" value="1"/>
</dbReference>
<evidence type="ECO:0000256" key="4">
    <source>
        <dbReference type="ARBA" id="ARBA00012640"/>
    </source>
</evidence>
<dbReference type="RefSeq" id="WP_284245608.1">
    <property type="nucleotide sequence ID" value="NZ_BSST01000001.1"/>
</dbReference>
<evidence type="ECO:0000256" key="11">
    <source>
        <dbReference type="ARBA" id="ARBA00031693"/>
    </source>
</evidence>
<dbReference type="Proteomes" id="UP001157186">
    <property type="component" value="Unassembled WGS sequence"/>
</dbReference>
<evidence type="ECO:0000256" key="9">
    <source>
        <dbReference type="ARBA" id="ARBA00022842"/>
    </source>
</evidence>
<sequence length="355" mass="38271">MSTAVNNFPLTPLLEFTLAQVIAPQQPLDSFPLLCQLTPSQLTLSSQCLLACSTLEKHSDELVTPTRDSAIELVVFSDISIKQLIEIISQCQLTILAINAINHRNAQISYRFNVQCQNLTTARAQLATLALNNQFEAALLKDAPELSSPGVLVMDMDSTTIAIECIDEIAALAGVGQQVAEVTELAMQGKLDFAQSLHQRVATLAGAPESILATVAENIPLMPGLTELVNTLKTHQWKVAIASGGFTYFADHLKSLLALDAAYANVLEITNEKLTGKVLGQVVDAKIKAQCLTHLQQEYQLPSKQTVAMGDGANDLTMMSAAHLGVAFHAKPIVLKQADTSINHQGLDCLLHWLA</sequence>
<evidence type="ECO:0000256" key="10">
    <source>
        <dbReference type="ARBA" id="ARBA00023299"/>
    </source>
</evidence>
<dbReference type="Gene3D" id="3.40.50.1000">
    <property type="entry name" value="HAD superfamily/HAD-like"/>
    <property type="match status" value="1"/>
</dbReference>
<evidence type="ECO:0000256" key="3">
    <source>
        <dbReference type="ARBA" id="ARBA00009184"/>
    </source>
</evidence>
<dbReference type="InterPro" id="IPR036412">
    <property type="entry name" value="HAD-like_sf"/>
</dbReference>
<evidence type="ECO:0000256" key="6">
    <source>
        <dbReference type="ARBA" id="ARBA00022605"/>
    </source>
</evidence>
<evidence type="ECO:0000256" key="5">
    <source>
        <dbReference type="ARBA" id="ARBA00015196"/>
    </source>
</evidence>
<comment type="catalytic activity">
    <reaction evidence="13">
        <text>O-phospho-D-serine + H2O = D-serine + phosphate</text>
        <dbReference type="Rhea" id="RHEA:24873"/>
        <dbReference type="ChEBI" id="CHEBI:15377"/>
        <dbReference type="ChEBI" id="CHEBI:35247"/>
        <dbReference type="ChEBI" id="CHEBI:43474"/>
        <dbReference type="ChEBI" id="CHEBI:58680"/>
        <dbReference type="EC" id="3.1.3.3"/>
    </reaction>
</comment>
<keyword evidence="15" id="KW-1185">Reference proteome</keyword>
<comment type="similarity">
    <text evidence="3">Belongs to the HAD-like hydrolase superfamily. SerB family.</text>
</comment>
<evidence type="ECO:0000313" key="15">
    <source>
        <dbReference type="Proteomes" id="UP001157186"/>
    </source>
</evidence>
<dbReference type="SFLD" id="SFLDF00029">
    <property type="entry name" value="phosphoserine_phosphatase"/>
    <property type="match status" value="1"/>
</dbReference>
<dbReference type="SFLD" id="SFLDS00003">
    <property type="entry name" value="Haloacid_Dehalogenase"/>
    <property type="match status" value="1"/>
</dbReference>
<evidence type="ECO:0000256" key="2">
    <source>
        <dbReference type="ARBA" id="ARBA00005135"/>
    </source>
</evidence>
<reference evidence="14 15" key="1">
    <citation type="submission" date="2023-03" db="EMBL/GenBank/DDBJ databases">
        <title>Draft genome sequence of Thalassotalea insulae KCTC 62186T.</title>
        <authorList>
            <person name="Sawabe T."/>
        </authorList>
    </citation>
    <scope>NUCLEOTIDE SEQUENCE [LARGE SCALE GENOMIC DNA]</scope>
    <source>
        <strain evidence="14 15">KCTC 62186</strain>
    </source>
</reference>
<dbReference type="Gene3D" id="1.10.150.210">
    <property type="entry name" value="Phosphoserine phosphatase, domain 2"/>
    <property type="match status" value="1"/>
</dbReference>
<dbReference type="SUPFAM" id="SSF56784">
    <property type="entry name" value="HAD-like"/>
    <property type="match status" value="1"/>
</dbReference>
<dbReference type="EMBL" id="BSST01000001">
    <property type="protein sequence ID" value="GLX79682.1"/>
    <property type="molecule type" value="Genomic_DNA"/>
</dbReference>
<keyword evidence="8" id="KW-0378">Hydrolase</keyword>
<evidence type="ECO:0000256" key="1">
    <source>
        <dbReference type="ARBA" id="ARBA00001946"/>
    </source>
</evidence>
<name>A0ABQ6GYM2_9GAMM</name>
<dbReference type="SFLD" id="SFLDG01136">
    <property type="entry name" value="C1.6:_Phosphoserine_Phosphatas"/>
    <property type="match status" value="1"/>
</dbReference>
<comment type="cofactor">
    <cofactor evidence="1">
        <name>Mg(2+)</name>
        <dbReference type="ChEBI" id="CHEBI:18420"/>
    </cofactor>
</comment>
<dbReference type="EC" id="3.1.3.3" evidence="4"/>
<dbReference type="InterPro" id="IPR050582">
    <property type="entry name" value="HAD-like_SerB"/>
</dbReference>
<evidence type="ECO:0000256" key="13">
    <source>
        <dbReference type="ARBA" id="ARBA00048523"/>
    </source>
</evidence>
<dbReference type="NCBIfam" id="TIGR00338">
    <property type="entry name" value="serB"/>
    <property type="match status" value="1"/>
</dbReference>